<gene>
    <name evidence="3" type="ORF">AYR53_10160</name>
</gene>
<dbReference type="GO" id="GO:0008206">
    <property type="term" value="P:bile acid metabolic process"/>
    <property type="evidence" value="ECO:0007669"/>
    <property type="project" value="UniProtKB-ARBA"/>
</dbReference>
<dbReference type="RefSeq" id="WP_068224724.1">
    <property type="nucleotide sequence ID" value="NZ_CP014623.1"/>
</dbReference>
<keyword evidence="4" id="KW-1185">Reference proteome</keyword>
<dbReference type="Pfam" id="PF13561">
    <property type="entry name" value="adh_short_C2"/>
    <property type="match status" value="1"/>
</dbReference>
<dbReference type="AlphaFoldDB" id="A0A192H538"/>
<organism evidence="3 4">
    <name type="scientific">Loigolactobacillus backii</name>
    <dbReference type="NCBI Taxonomy" id="375175"/>
    <lineage>
        <taxon>Bacteria</taxon>
        <taxon>Bacillati</taxon>
        <taxon>Bacillota</taxon>
        <taxon>Bacilli</taxon>
        <taxon>Lactobacillales</taxon>
        <taxon>Lactobacillaceae</taxon>
        <taxon>Loigolactobacillus</taxon>
    </lineage>
</organism>
<dbReference type="InterPro" id="IPR036291">
    <property type="entry name" value="NAD(P)-bd_dom_sf"/>
</dbReference>
<protein>
    <submittedName>
        <fullName evidence="3">NAD(P)-dependent dehydrogenase</fullName>
    </submittedName>
</protein>
<dbReference type="CDD" id="cd05233">
    <property type="entry name" value="SDR_c"/>
    <property type="match status" value="1"/>
</dbReference>
<evidence type="ECO:0000313" key="3">
    <source>
        <dbReference type="EMBL" id="ANK63091.1"/>
    </source>
</evidence>
<dbReference type="NCBIfam" id="NF005118">
    <property type="entry name" value="PRK06550.1"/>
    <property type="match status" value="1"/>
</dbReference>
<proteinExistence type="inferred from homology"/>
<comment type="similarity">
    <text evidence="1">Belongs to the short-chain dehydrogenases/reductases (SDR) family.</text>
</comment>
<name>A0A192H538_9LACO</name>
<reference evidence="3 4" key="1">
    <citation type="submission" date="2016-03" db="EMBL/GenBank/DDBJ databases">
        <title>Pediococcus and Lactobacillus from brewery environment - whole genome sequencing and assembly.</title>
        <authorList>
            <person name="Behr J."/>
            <person name="Geissler A.J."/>
            <person name="Vogel R.F."/>
        </authorList>
    </citation>
    <scope>NUCLEOTIDE SEQUENCE [LARGE SCALE GENOMIC DNA]</scope>
    <source>
        <strain evidence="3 4">TMW 1.1989</strain>
    </source>
</reference>
<sequence>MRSYLDWPQRHIIVTGAASGIGLAQVKLLLTLGVHVYAIDQQDNASFQSLQHKYPQQLTYYPCDLRLESELQLTVQQILQTCYIDSLFNTAGILDHYAPTLATTSQDWDNVMLTNLKSQFLLTNQVLPQMLEHQFGVFVNMASIAGLVAGGGGAAYTAAKHAIIGYTKQLDYDYAAVGIQANCIAPGAIDTPMNQADFTGAGTMAKSVAEQTPAKRWAKPEEVANLSRFLASSEADYIHGAVIPIDGGWLEK</sequence>
<evidence type="ECO:0000256" key="1">
    <source>
        <dbReference type="ARBA" id="ARBA00006484"/>
    </source>
</evidence>
<dbReference type="PRINTS" id="PR00081">
    <property type="entry name" value="GDHRDH"/>
</dbReference>
<dbReference type="GO" id="GO:0016491">
    <property type="term" value="F:oxidoreductase activity"/>
    <property type="evidence" value="ECO:0007669"/>
    <property type="project" value="UniProtKB-KW"/>
</dbReference>
<dbReference type="STRING" id="375175.AYR53_10160"/>
<dbReference type="OrthoDB" id="9803333at2"/>
<dbReference type="Proteomes" id="UP000078582">
    <property type="component" value="Chromosome"/>
</dbReference>
<dbReference type="SUPFAM" id="SSF51735">
    <property type="entry name" value="NAD(P)-binding Rossmann-fold domains"/>
    <property type="match status" value="1"/>
</dbReference>
<dbReference type="InterPro" id="IPR002347">
    <property type="entry name" value="SDR_fam"/>
</dbReference>
<dbReference type="KEGG" id="lbt:AYR52_05135"/>
<dbReference type="InterPro" id="IPR051122">
    <property type="entry name" value="SDR_DHRS6-like"/>
</dbReference>
<dbReference type="PANTHER" id="PTHR43477">
    <property type="entry name" value="DIHYDROANTICAPSIN 7-DEHYDROGENASE"/>
    <property type="match status" value="1"/>
</dbReference>
<evidence type="ECO:0000256" key="2">
    <source>
        <dbReference type="ARBA" id="ARBA00023002"/>
    </source>
</evidence>
<dbReference type="EMBL" id="CP014873">
    <property type="protein sequence ID" value="ANK63091.1"/>
    <property type="molecule type" value="Genomic_DNA"/>
</dbReference>
<accession>A0A192H538</accession>
<dbReference type="Gene3D" id="3.40.50.720">
    <property type="entry name" value="NAD(P)-binding Rossmann-like Domain"/>
    <property type="match status" value="1"/>
</dbReference>
<dbReference type="PRINTS" id="PR00080">
    <property type="entry name" value="SDRFAMILY"/>
</dbReference>
<dbReference type="GeneID" id="42982620"/>
<dbReference type="PANTHER" id="PTHR43477:SF1">
    <property type="entry name" value="DIHYDROANTICAPSIN 7-DEHYDROGENASE"/>
    <property type="match status" value="1"/>
</dbReference>
<evidence type="ECO:0000313" key="4">
    <source>
        <dbReference type="Proteomes" id="UP000078582"/>
    </source>
</evidence>
<dbReference type="FunFam" id="3.40.50.720:FF:000084">
    <property type="entry name" value="Short-chain dehydrogenase reductase"/>
    <property type="match status" value="1"/>
</dbReference>
<keyword evidence="2" id="KW-0560">Oxidoreductase</keyword>